<evidence type="ECO:0000256" key="3">
    <source>
        <dbReference type="ARBA" id="ARBA00022723"/>
    </source>
</evidence>
<keyword evidence="7" id="KW-0503">Monooxygenase</keyword>
<dbReference type="InParanoid" id="A0A1Y2FD39"/>
<dbReference type="EMBL" id="MCGR01000023">
    <property type="protein sequence ID" value="ORY81226.1"/>
    <property type="molecule type" value="Genomic_DNA"/>
</dbReference>
<dbReference type="PANTHER" id="PTHR24305:SF166">
    <property type="entry name" value="CYTOCHROME P450 12A4, MITOCHONDRIAL-RELATED"/>
    <property type="match status" value="1"/>
</dbReference>
<proteinExistence type="inferred from homology"/>
<dbReference type="AlphaFoldDB" id="A0A1Y2FD39"/>
<keyword evidence="3 6" id="KW-0479">Metal-binding</keyword>
<keyword evidence="6 7" id="KW-0349">Heme</keyword>
<name>A0A1Y2FD39_9BASI</name>
<dbReference type="InterPro" id="IPR036396">
    <property type="entry name" value="Cyt_P450_sf"/>
</dbReference>
<dbReference type="InterPro" id="IPR050121">
    <property type="entry name" value="Cytochrome_P450_monoxygenase"/>
</dbReference>
<evidence type="ECO:0000313" key="9">
    <source>
        <dbReference type="Proteomes" id="UP000193467"/>
    </source>
</evidence>
<sequence>MDTLHHLHPYTEPALVVLGLGLLFLVAQSIRLAFFAQPLSSIPGPLLAKLTNNWALYHQLNGRKFAKVHEAFLEHGPVVRAGPTTVYIADYKLLNAVYQSKLDKIPAYAGFKTNRGVHNAFSSIEANVAAGRRRGMLPQYATASLLEWQETFDSHIDELRTVIEQFGPDTSIDVLSCLAHVLIDVLGEIVLDCKINSLGDYAKGKKNPIVRAITLWPKRGTIMGVLPKPVWAIISRLPYAPWQELVQSDANLADFVHPRVVAAQAALERGDAPERRSLAHRLSVAHDSHTGKLWPQADVTAECIDHFLAGTETTSTTLTYALYTLSKRPDVMATLQEELDEATPNAELIGLQEAGRLPYLNAVLKETMRLCTAGPGTFDRIAKDGMDVHGFYLPPGTVVGLQSFTLHRDPSVWGDPFVFRPERWLEETQEMKASFIPFSVGGRACPGLNLAWVDMRLLLSAIARRFNVSPAPETTDESMAPFDLATVSPMSGECKLFFEPRAL</sequence>
<gene>
    <name evidence="8" type="ORF">BCR35DRAFT_331634</name>
</gene>
<protein>
    <submittedName>
        <fullName evidence="8">Cytochrome P450</fullName>
    </submittedName>
</protein>
<dbReference type="GO" id="GO:0005506">
    <property type="term" value="F:iron ion binding"/>
    <property type="evidence" value="ECO:0007669"/>
    <property type="project" value="InterPro"/>
</dbReference>
<dbReference type="Gene3D" id="1.10.630.10">
    <property type="entry name" value="Cytochrome P450"/>
    <property type="match status" value="1"/>
</dbReference>
<evidence type="ECO:0000256" key="5">
    <source>
        <dbReference type="ARBA" id="ARBA00023004"/>
    </source>
</evidence>
<evidence type="ECO:0000313" key="8">
    <source>
        <dbReference type="EMBL" id="ORY81226.1"/>
    </source>
</evidence>
<evidence type="ECO:0000256" key="7">
    <source>
        <dbReference type="RuleBase" id="RU000461"/>
    </source>
</evidence>
<organism evidence="8 9">
    <name type="scientific">Leucosporidium creatinivorum</name>
    <dbReference type="NCBI Taxonomy" id="106004"/>
    <lineage>
        <taxon>Eukaryota</taxon>
        <taxon>Fungi</taxon>
        <taxon>Dikarya</taxon>
        <taxon>Basidiomycota</taxon>
        <taxon>Pucciniomycotina</taxon>
        <taxon>Microbotryomycetes</taxon>
        <taxon>Leucosporidiales</taxon>
        <taxon>Leucosporidium</taxon>
    </lineage>
</organism>
<dbReference type="PROSITE" id="PS00086">
    <property type="entry name" value="CYTOCHROME_P450"/>
    <property type="match status" value="1"/>
</dbReference>
<dbReference type="SUPFAM" id="SSF48264">
    <property type="entry name" value="Cytochrome P450"/>
    <property type="match status" value="1"/>
</dbReference>
<keyword evidence="9" id="KW-1185">Reference proteome</keyword>
<dbReference type="OrthoDB" id="1470350at2759"/>
<reference evidence="8 9" key="1">
    <citation type="submission" date="2016-07" db="EMBL/GenBank/DDBJ databases">
        <title>Pervasive Adenine N6-methylation of Active Genes in Fungi.</title>
        <authorList>
            <consortium name="DOE Joint Genome Institute"/>
            <person name="Mondo S.J."/>
            <person name="Dannebaum R.O."/>
            <person name="Kuo R.C."/>
            <person name="Labutti K."/>
            <person name="Haridas S."/>
            <person name="Kuo A."/>
            <person name="Salamov A."/>
            <person name="Ahrendt S.R."/>
            <person name="Lipzen A."/>
            <person name="Sullivan W."/>
            <person name="Andreopoulos W.B."/>
            <person name="Clum A."/>
            <person name="Lindquist E."/>
            <person name="Daum C."/>
            <person name="Ramamoorthy G.K."/>
            <person name="Gryganskyi A."/>
            <person name="Culley D."/>
            <person name="Magnuson J.K."/>
            <person name="James T.Y."/>
            <person name="O'Malley M.A."/>
            <person name="Stajich J.E."/>
            <person name="Spatafora J.W."/>
            <person name="Visel A."/>
            <person name="Grigoriev I.V."/>
        </authorList>
    </citation>
    <scope>NUCLEOTIDE SEQUENCE [LARGE SCALE GENOMIC DNA]</scope>
    <source>
        <strain evidence="8 9">62-1032</strain>
    </source>
</reference>
<accession>A0A1Y2FD39</accession>
<dbReference type="Pfam" id="PF00067">
    <property type="entry name" value="p450"/>
    <property type="match status" value="1"/>
</dbReference>
<dbReference type="Proteomes" id="UP000193467">
    <property type="component" value="Unassembled WGS sequence"/>
</dbReference>
<keyword evidence="4 7" id="KW-0560">Oxidoreductase</keyword>
<dbReference type="GO" id="GO:0016705">
    <property type="term" value="F:oxidoreductase activity, acting on paired donors, with incorporation or reduction of molecular oxygen"/>
    <property type="evidence" value="ECO:0007669"/>
    <property type="project" value="InterPro"/>
</dbReference>
<dbReference type="PRINTS" id="PR00463">
    <property type="entry name" value="EP450I"/>
</dbReference>
<dbReference type="GO" id="GO:0004497">
    <property type="term" value="F:monooxygenase activity"/>
    <property type="evidence" value="ECO:0007669"/>
    <property type="project" value="UniProtKB-KW"/>
</dbReference>
<dbReference type="PRINTS" id="PR00385">
    <property type="entry name" value="P450"/>
</dbReference>
<dbReference type="PANTHER" id="PTHR24305">
    <property type="entry name" value="CYTOCHROME P450"/>
    <property type="match status" value="1"/>
</dbReference>
<comment type="similarity">
    <text evidence="2 7">Belongs to the cytochrome P450 family.</text>
</comment>
<dbReference type="InterPro" id="IPR002401">
    <property type="entry name" value="Cyt_P450_E_grp-I"/>
</dbReference>
<feature type="binding site" description="axial binding residue" evidence="6">
    <location>
        <position position="445"/>
    </location>
    <ligand>
        <name>heme</name>
        <dbReference type="ChEBI" id="CHEBI:30413"/>
    </ligand>
    <ligandPart>
        <name>Fe</name>
        <dbReference type="ChEBI" id="CHEBI:18248"/>
    </ligandPart>
</feature>
<dbReference type="GO" id="GO:0020037">
    <property type="term" value="F:heme binding"/>
    <property type="evidence" value="ECO:0007669"/>
    <property type="project" value="InterPro"/>
</dbReference>
<dbReference type="InterPro" id="IPR001128">
    <property type="entry name" value="Cyt_P450"/>
</dbReference>
<dbReference type="InterPro" id="IPR017972">
    <property type="entry name" value="Cyt_P450_CS"/>
</dbReference>
<dbReference type="STRING" id="106004.A0A1Y2FD39"/>
<comment type="cofactor">
    <cofactor evidence="1 6">
        <name>heme</name>
        <dbReference type="ChEBI" id="CHEBI:30413"/>
    </cofactor>
</comment>
<evidence type="ECO:0000256" key="4">
    <source>
        <dbReference type="ARBA" id="ARBA00023002"/>
    </source>
</evidence>
<evidence type="ECO:0000256" key="1">
    <source>
        <dbReference type="ARBA" id="ARBA00001971"/>
    </source>
</evidence>
<evidence type="ECO:0000256" key="2">
    <source>
        <dbReference type="ARBA" id="ARBA00010617"/>
    </source>
</evidence>
<evidence type="ECO:0000256" key="6">
    <source>
        <dbReference type="PIRSR" id="PIRSR602401-1"/>
    </source>
</evidence>
<keyword evidence="5 6" id="KW-0408">Iron</keyword>
<comment type="caution">
    <text evidence="8">The sequence shown here is derived from an EMBL/GenBank/DDBJ whole genome shotgun (WGS) entry which is preliminary data.</text>
</comment>